<evidence type="ECO:0008006" key="3">
    <source>
        <dbReference type="Google" id="ProtNLM"/>
    </source>
</evidence>
<dbReference type="Proteomes" id="UP000253868">
    <property type="component" value="Chromosome"/>
</dbReference>
<dbReference type="KEGG" id="spad:DVK44_29540"/>
<sequence length="189" mass="21006">MPRSSLSLMNRRFLAAGPSATVGGLKMKLAMACRRWYGTGMEKKCPKCAETKSTSDFHKDSGSKSGLCTYCKECNKAKARAWTKANPEKVKERGARRVWNGEPRAYQLRYKYGITVAEYDAMLASQGGVCAICGRPEAGRTGHRNLAVDHCHTSNQIRGLLCHSCNRALGLLQDSEEVLEKALRYIRRS</sequence>
<reference evidence="2" key="1">
    <citation type="submission" date="2018-07" db="EMBL/GenBank/DDBJ databases">
        <authorList>
            <person name="Zhao J."/>
        </authorList>
    </citation>
    <scope>NUCLEOTIDE SEQUENCE [LARGE SCALE GENOMIC DNA]</scope>
    <source>
        <strain evidence="2">GSSD-12</strain>
    </source>
</reference>
<keyword evidence="2" id="KW-1185">Reference proteome</keyword>
<dbReference type="InterPro" id="IPR004211">
    <property type="entry name" value="Endonuclease_7"/>
</dbReference>
<protein>
    <recommendedName>
        <fullName evidence="3">Recombination endonuclease VII</fullName>
    </recommendedName>
</protein>
<name>A0A345HWS2_9ACTN</name>
<accession>A0A345HWS2</accession>
<evidence type="ECO:0000313" key="2">
    <source>
        <dbReference type="Proteomes" id="UP000253868"/>
    </source>
</evidence>
<dbReference type="AlphaFoldDB" id="A0A345HWS2"/>
<dbReference type="Pfam" id="PF02945">
    <property type="entry name" value="Endonuclease_7"/>
    <property type="match status" value="1"/>
</dbReference>
<dbReference type="SUPFAM" id="SSF54060">
    <property type="entry name" value="His-Me finger endonucleases"/>
    <property type="match status" value="1"/>
</dbReference>
<gene>
    <name evidence="1" type="ORF">DVK44_29540</name>
</gene>
<organism evidence="1 2">
    <name type="scientific">Streptomyces paludis</name>
    <dbReference type="NCBI Taxonomy" id="2282738"/>
    <lineage>
        <taxon>Bacteria</taxon>
        <taxon>Bacillati</taxon>
        <taxon>Actinomycetota</taxon>
        <taxon>Actinomycetes</taxon>
        <taxon>Kitasatosporales</taxon>
        <taxon>Streptomycetaceae</taxon>
        <taxon>Streptomyces</taxon>
    </lineage>
</organism>
<dbReference type="InterPro" id="IPR038563">
    <property type="entry name" value="Endonuclease_7_sf"/>
</dbReference>
<evidence type="ECO:0000313" key="1">
    <source>
        <dbReference type="EMBL" id="AXG81146.1"/>
    </source>
</evidence>
<proteinExistence type="predicted"/>
<dbReference type="InterPro" id="IPR044925">
    <property type="entry name" value="His-Me_finger_sf"/>
</dbReference>
<dbReference type="EMBL" id="CP031194">
    <property type="protein sequence ID" value="AXG81146.1"/>
    <property type="molecule type" value="Genomic_DNA"/>
</dbReference>
<dbReference type="Gene3D" id="3.40.1800.10">
    <property type="entry name" value="His-Me finger endonucleases"/>
    <property type="match status" value="1"/>
</dbReference>
<dbReference type="OrthoDB" id="581550at2"/>